<dbReference type="AlphaFoldDB" id="A0A7Y0LCA1"/>
<gene>
    <name evidence="1" type="ORF">HII17_02620</name>
</gene>
<proteinExistence type="predicted"/>
<accession>A0A7Y0LCA1</accession>
<dbReference type="EMBL" id="JABBXH010000001">
    <property type="protein sequence ID" value="NMP30445.1"/>
    <property type="molecule type" value="Genomic_DNA"/>
</dbReference>
<organism evidence="1 2">
    <name type="scientific">Thalassotalea algicola</name>
    <dbReference type="NCBI Taxonomy" id="2716224"/>
    <lineage>
        <taxon>Bacteria</taxon>
        <taxon>Pseudomonadati</taxon>
        <taxon>Pseudomonadota</taxon>
        <taxon>Gammaproteobacteria</taxon>
        <taxon>Alteromonadales</taxon>
        <taxon>Colwelliaceae</taxon>
        <taxon>Thalassotalea</taxon>
    </lineage>
</organism>
<evidence type="ECO:0000313" key="1">
    <source>
        <dbReference type="EMBL" id="NMP30445.1"/>
    </source>
</evidence>
<dbReference type="Proteomes" id="UP000568664">
    <property type="component" value="Unassembled WGS sequence"/>
</dbReference>
<dbReference type="RefSeq" id="WP_169073750.1">
    <property type="nucleotide sequence ID" value="NZ_JABBXH010000001.1"/>
</dbReference>
<protein>
    <submittedName>
        <fullName evidence="1">Uncharacterized protein</fullName>
    </submittedName>
</protein>
<evidence type="ECO:0000313" key="2">
    <source>
        <dbReference type="Proteomes" id="UP000568664"/>
    </source>
</evidence>
<keyword evidence="2" id="KW-1185">Reference proteome</keyword>
<name>A0A7Y0LCA1_9GAMM</name>
<sequence>MTDLSQLIEPEILSQISDERSNIRVEEKQLELTHNRFDLAFKLYFLEGLEQGKFSEFRRECYRQHIKAFSDGTFSEPNNPEKNSYEHFERTLIELLNEIREHGFDSNKSIIPLAENASILNGAHRTAVSILFKKKVGAARTKLPARDFDYQYFQHRGVTTEMLDMAAQTFIAYDKRSFLAFIWPAAQGGESEIEKILSPLVYKKSISLNYNGAHNLLAQAYSEEPWLGAESDNFPGIKNKLVECFPTFDDVRVYLFQANSLEDVLELKDKVRDVFKIGKHAIHITDTQEETLRLGRLVFNTNGLHFLNFAKPRLLPCITENQCKEYAKNNELLTEALTMHLYGLKALQETSIKESRATVDRISTLTSSPENELEDNPEHFFYYNNMKIMSLSLVQRIQKARRTSSDKQTLKLITPLMKHKRLSKQFDQLKSRSYFFKLRLATNIKVVVASLLKKLGLFELIKRILNRN</sequence>
<reference evidence="1 2" key="1">
    <citation type="submission" date="2020-04" db="EMBL/GenBank/DDBJ databases">
        <title>Thalassotalea sp. M1531, isolated from the surface of marine red alga.</title>
        <authorList>
            <person name="Pang L."/>
            <person name="Lu D.-C."/>
        </authorList>
    </citation>
    <scope>NUCLEOTIDE SEQUENCE [LARGE SCALE GENOMIC DNA]</scope>
    <source>
        <strain evidence="1 2">M1531</strain>
    </source>
</reference>
<comment type="caution">
    <text evidence="1">The sequence shown here is derived from an EMBL/GenBank/DDBJ whole genome shotgun (WGS) entry which is preliminary data.</text>
</comment>